<gene>
    <name evidence="4" type="ORF">OT_ostta16g01580</name>
</gene>
<dbReference type="Gene3D" id="3.40.190.80">
    <property type="match status" value="1"/>
</dbReference>
<feature type="binding site" evidence="3">
    <location>
        <position position="292"/>
    </location>
    <ligand>
        <name>Mg(2+)</name>
        <dbReference type="ChEBI" id="CHEBI:18420"/>
        <label>1</label>
        <note>catalytic</note>
    </ligand>
</feature>
<dbReference type="SUPFAM" id="SSF56655">
    <property type="entry name" value="Carbohydrate phosphatase"/>
    <property type="match status" value="1"/>
</dbReference>
<dbReference type="Proteomes" id="UP000009170">
    <property type="component" value="Unassembled WGS sequence"/>
</dbReference>
<dbReference type="InterPro" id="IPR050725">
    <property type="entry name" value="CysQ/Inositol_MonoPase"/>
</dbReference>
<dbReference type="InterPro" id="IPR000760">
    <property type="entry name" value="Inositol_monophosphatase-like"/>
</dbReference>
<reference evidence="4 5" key="2">
    <citation type="journal article" date="2014" name="BMC Genomics">
        <title>An improved genome of the model marine alga Ostreococcus tauri unfolds by assessing Illumina de novo assemblies.</title>
        <authorList>
            <person name="Blanc-Mathieu R."/>
            <person name="Verhelst B."/>
            <person name="Derelle E."/>
            <person name="Rombauts S."/>
            <person name="Bouget F.Y."/>
            <person name="Carre I."/>
            <person name="Chateau A."/>
            <person name="Eyre-Walker A."/>
            <person name="Grimsley N."/>
            <person name="Moreau H."/>
            <person name="Piegu B."/>
            <person name="Rivals E."/>
            <person name="Schackwitz W."/>
            <person name="Van de Peer Y."/>
            <person name="Piganeau G."/>
        </authorList>
    </citation>
    <scope>NUCLEOTIDE SEQUENCE [LARGE SCALE GENOMIC DNA]</scope>
    <source>
        <strain evidence="5">OTTH 0595 / CCAP 157/2 / RCC745</strain>
    </source>
</reference>
<reference evidence="5" key="1">
    <citation type="journal article" date="2006" name="Proc. Natl. Acad. Sci. U.S.A.">
        <title>Genome analysis of the smallest free-living eukaryote Ostreococcus tauri unveils many unique features.</title>
        <authorList>
            <person name="Derelle E."/>
            <person name="Ferraz C."/>
            <person name="Rombauts S."/>
            <person name="Rouze P."/>
            <person name="Worden A.Z."/>
            <person name="Robbens S."/>
            <person name="Partensky F."/>
            <person name="Degroeve S."/>
            <person name="Echeynie S."/>
            <person name="Cooke R."/>
            <person name="Saeys Y."/>
            <person name="Wuyts J."/>
            <person name="Jabbari K."/>
            <person name="Bowler C."/>
            <person name="Panaud O."/>
            <person name="Piegu B."/>
            <person name="Ball S.G."/>
            <person name="Ral J.-P."/>
            <person name="Bouget F.-Y."/>
            <person name="Piganeau G."/>
            <person name="De Baets B."/>
            <person name="Picard A."/>
            <person name="Delseny M."/>
            <person name="Demaille J."/>
            <person name="Van de Peer Y."/>
            <person name="Moreau H."/>
        </authorList>
    </citation>
    <scope>NUCLEOTIDE SEQUENCE [LARGE SCALE GENOMIC DNA]</scope>
    <source>
        <strain evidence="5">OTTH 0595 / CCAP 157/2 / RCC745</strain>
    </source>
</reference>
<feature type="binding site" evidence="3">
    <location>
        <position position="147"/>
    </location>
    <ligand>
        <name>Mg(2+)</name>
        <dbReference type="ChEBI" id="CHEBI:18420"/>
        <label>1</label>
        <note>catalytic</note>
    </ligand>
</feature>
<dbReference type="InterPro" id="IPR004119">
    <property type="entry name" value="EcKL"/>
</dbReference>
<dbReference type="STRING" id="70448.A0A096P8X8"/>
<dbReference type="Gene3D" id="3.90.1200.10">
    <property type="match status" value="1"/>
</dbReference>
<name>A0A096P8X8_OSTTA</name>
<dbReference type="EMBL" id="CAID01000016">
    <property type="protein sequence ID" value="CEG00367.1"/>
    <property type="molecule type" value="Genomic_DNA"/>
</dbReference>
<comment type="cofactor">
    <cofactor evidence="3">
        <name>Mg(2+)</name>
        <dbReference type="ChEBI" id="CHEBI:18420"/>
    </cofactor>
</comment>
<dbReference type="InParanoid" id="A0A096P8X8"/>
<proteinExistence type="inferred from homology"/>
<dbReference type="PANTHER" id="PTHR43028">
    <property type="entry name" value="3'(2'),5'-BISPHOSPHATE NUCLEOTIDASE 1"/>
    <property type="match status" value="1"/>
</dbReference>
<feature type="binding site" evidence="3">
    <location>
        <position position="144"/>
    </location>
    <ligand>
        <name>Mg(2+)</name>
        <dbReference type="ChEBI" id="CHEBI:18420"/>
        <label>1</label>
        <note>catalytic</note>
    </ligand>
</feature>
<evidence type="ECO:0000256" key="1">
    <source>
        <dbReference type="ARBA" id="ARBA00009759"/>
    </source>
</evidence>
<protein>
    <recommendedName>
        <fullName evidence="2">3'(2'),5'-bisphosphate nucleotidase</fullName>
        <ecNumber evidence="2">3.1.3.7</ecNumber>
    </recommendedName>
</protein>
<dbReference type="Pfam" id="PF00459">
    <property type="entry name" value="Inositol_P"/>
    <property type="match status" value="1"/>
</dbReference>
<comment type="caution">
    <text evidence="4">The sequence shown here is derived from an EMBL/GenBank/DDBJ whole genome shotgun (WGS) entry which is preliminary data.</text>
</comment>
<evidence type="ECO:0000313" key="4">
    <source>
        <dbReference type="EMBL" id="CEG00367.1"/>
    </source>
</evidence>
<evidence type="ECO:0000313" key="5">
    <source>
        <dbReference type="Proteomes" id="UP000009170"/>
    </source>
</evidence>
<keyword evidence="5" id="KW-1185">Reference proteome</keyword>
<sequence length="841" mass="90914">MVSSDDAATTTRVRVREVLSACADAASRGCEEIRRVQRKRDEAASDDETAFVVTRKDEMDPRSALTEADLAAQAAIVSALGAAFPEVAVVGEEDENEDAAPSSPKKGANLRLDLIDDVLSSSGAVGEALGAMEVDASDVTIFVDPVDGTREFVEQRLHAVQCLIGVAVRGRSVGGIIGLPFPEGDVSSREACVVWGFAAPGAESGVLGVIGERGQQMPVSYKENLDNAMRCVTGDSKNAALKEATAILSRLIYEEGKMHAHGYIGGVGNKILAVAEGRADYAIMHFGTSLWDSCAPEGVLRAIGGKVTDLFGAPLTHSRNAPTGLVNRLGVIATGPGVIPKHDDICAEMRKSEPLRNLQDRCSGGDSAIAMSNVENPAQAFDVARCLDGSPLRVAEIARSIAGKVGVDVDEVKLLGYASPEDDAVRGLMSDACRLTFKWSEAGEKLGLPPSAFYKKVDMGNLTYMRTKAVTQPLKIGRDSRSYRIEASFLASNACASLKEAGIDAPRCYAADLRPNDADPIESKFSLLLEDFRSEDGWHQERMLRADQAECALRALARMHAFFLPGSRYRQSSPENDNELRSCVWPSGGYWQPNFQPSEQMDVLEEAWKTHMVSFGDAWKADPHMSSFDVSTVGKRLQKHAKRIGAESHPFSACPGADDVLAEGGSRLHAIHTVIHGDPKQGNIFVKKRDDSWDIGLIDFQWTGFGLPGTDLGHFMCASVHYEALGIDGSGLEETALVDAYYESFCSAAVEFGAATSVENVECELLSRDELQVQYENGVLDTCRCVFGYQWLRVKANPQSLAANAMSIGRNSYNKSLPNALWMVRAANKFLQNRETRAAKK</sequence>
<dbReference type="KEGG" id="ota:OT_ostta16g01580"/>
<accession>A0A096P8X8</accession>
<dbReference type="GO" id="GO:0046872">
    <property type="term" value="F:metal ion binding"/>
    <property type="evidence" value="ECO:0007669"/>
    <property type="project" value="UniProtKB-KW"/>
</dbReference>
<evidence type="ECO:0000256" key="2">
    <source>
        <dbReference type="ARBA" id="ARBA00012633"/>
    </source>
</evidence>
<dbReference type="OrthoDB" id="411145at2759"/>
<dbReference type="EC" id="3.1.3.7" evidence="2"/>
<dbReference type="Gene3D" id="3.30.540.10">
    <property type="entry name" value="Fructose-1,6-Bisphosphatase, subunit A, domain 1"/>
    <property type="match status" value="1"/>
</dbReference>
<dbReference type="GeneID" id="9830982"/>
<comment type="similarity">
    <text evidence="1">Belongs to the inositol monophosphatase superfamily.</text>
</comment>
<evidence type="ECO:0000256" key="3">
    <source>
        <dbReference type="PIRSR" id="PIRSR600760-2"/>
    </source>
</evidence>
<dbReference type="Pfam" id="PF02958">
    <property type="entry name" value="EcKL"/>
    <property type="match status" value="1"/>
</dbReference>
<dbReference type="PANTHER" id="PTHR43028:SF5">
    <property type="entry name" value="3'(2'),5'-BISPHOSPHATE NUCLEOTIDASE 1"/>
    <property type="match status" value="1"/>
</dbReference>
<dbReference type="InterPro" id="IPR011009">
    <property type="entry name" value="Kinase-like_dom_sf"/>
</dbReference>
<keyword evidence="3" id="KW-0460">Magnesium</keyword>
<keyword evidence="3" id="KW-0479">Metal-binding</keyword>
<dbReference type="GO" id="GO:0008441">
    <property type="term" value="F:3'(2'),5'-bisphosphate nucleotidase activity"/>
    <property type="evidence" value="ECO:0007669"/>
    <property type="project" value="UniProtKB-EC"/>
</dbReference>
<organism evidence="4 5">
    <name type="scientific">Ostreococcus tauri</name>
    <name type="common">Marine green alga</name>
    <dbReference type="NCBI Taxonomy" id="70448"/>
    <lineage>
        <taxon>Eukaryota</taxon>
        <taxon>Viridiplantae</taxon>
        <taxon>Chlorophyta</taxon>
        <taxon>Mamiellophyceae</taxon>
        <taxon>Mamiellales</taxon>
        <taxon>Bathycoccaceae</taxon>
        <taxon>Ostreococcus</taxon>
    </lineage>
</organism>
<dbReference type="AlphaFoldDB" id="A0A096P8X8"/>
<dbReference type="SUPFAM" id="SSF56112">
    <property type="entry name" value="Protein kinase-like (PK-like)"/>
    <property type="match status" value="1"/>
</dbReference>
<feature type="binding site" evidence="3">
    <location>
        <position position="92"/>
    </location>
    <ligand>
        <name>Mg(2+)</name>
        <dbReference type="ChEBI" id="CHEBI:18420"/>
        <label>1</label>
        <note>catalytic</note>
    </ligand>
</feature>
<dbReference type="RefSeq" id="XP_022840343.1">
    <property type="nucleotide sequence ID" value="XM_022985545.1"/>
</dbReference>